<evidence type="ECO:0000313" key="2">
    <source>
        <dbReference type="EMBL" id="SCD22182.1"/>
    </source>
</evidence>
<dbReference type="Proteomes" id="UP000187464">
    <property type="component" value="Chromosome I"/>
</dbReference>
<dbReference type="EMBL" id="LT605205">
    <property type="protein sequence ID" value="SCD22182.1"/>
    <property type="molecule type" value="Genomic_DNA"/>
</dbReference>
<dbReference type="KEGG" id="psac:PSM36_3397"/>
<keyword evidence="3" id="KW-1185">Reference proteome</keyword>
<evidence type="ECO:0000256" key="1">
    <source>
        <dbReference type="ARBA" id="ARBA00044755"/>
    </source>
</evidence>
<evidence type="ECO:0000313" key="3">
    <source>
        <dbReference type="Proteomes" id="UP000187464"/>
    </source>
</evidence>
<dbReference type="STRING" id="1642647.PSM36_3397"/>
<dbReference type="PANTHER" id="PTHR35024">
    <property type="entry name" value="HYPOTHETICAL CYTOSOLIC PROTEIN"/>
    <property type="match status" value="1"/>
</dbReference>
<dbReference type="InterPro" id="IPR007607">
    <property type="entry name" value="BacA/B"/>
</dbReference>
<gene>
    <name evidence="2" type="ORF">PSM36_3397</name>
</gene>
<name>A0A1R3T7G8_9BACT</name>
<comment type="similarity">
    <text evidence="1">Belongs to the bactofilin family.</text>
</comment>
<dbReference type="Pfam" id="PF04519">
    <property type="entry name" value="Bactofilin"/>
    <property type="match status" value="1"/>
</dbReference>
<organism evidence="2 3">
    <name type="scientific">Proteiniphilum saccharofermentans</name>
    <dbReference type="NCBI Taxonomy" id="1642647"/>
    <lineage>
        <taxon>Bacteria</taxon>
        <taxon>Pseudomonadati</taxon>
        <taxon>Bacteroidota</taxon>
        <taxon>Bacteroidia</taxon>
        <taxon>Bacteroidales</taxon>
        <taxon>Dysgonomonadaceae</taxon>
        <taxon>Proteiniphilum</taxon>
    </lineage>
</organism>
<sequence>MMRKKFMAKEERKKDIGVSKLDSLPITTVVGNDMSFKGDIHGDGIVRIDGKVEGNISSKQGIILGEKANVEGSLESDNVIIFGHIKGSIKSKELILKTTGSVQGDIVSDFLEVEMGSKYDGSLKIGQREIHDDTKQGKVKVAPPGIEPGSTV</sequence>
<proteinExistence type="inferred from homology"/>
<accession>A0A1R3T7G8</accession>
<protein>
    <submittedName>
        <fullName evidence="2">Polymer-forming cytoskeletal</fullName>
    </submittedName>
</protein>
<reference evidence="3" key="1">
    <citation type="submission" date="2016-08" db="EMBL/GenBank/DDBJ databases">
        <authorList>
            <person name="Wibberg D."/>
        </authorList>
    </citation>
    <scope>NUCLEOTIDE SEQUENCE [LARGE SCALE GENOMIC DNA]</scope>
</reference>
<dbReference type="PANTHER" id="PTHR35024:SF4">
    <property type="entry name" value="POLYMER-FORMING CYTOSKELETAL PROTEIN"/>
    <property type="match status" value="1"/>
</dbReference>
<dbReference type="AlphaFoldDB" id="A0A1R3T7G8"/>